<protein>
    <submittedName>
        <fullName evidence="1">Uncharacterized protein</fullName>
    </submittedName>
</protein>
<name>A0ACC3Z917_COLTU</name>
<evidence type="ECO:0000313" key="1">
    <source>
        <dbReference type="EMBL" id="KAL0940552.1"/>
    </source>
</evidence>
<accession>A0ACC3Z917</accession>
<sequence length="982" mass="111468">MAPHNSYLVYKRDTKHLLYWMAHASNSIIKTLPIDSEGESLSRPALNTTGQTTVAGLLAMAELIGNHINPVPSAILQLLQSVISARSAHYAEFQQFAEAKPSPEIERSNASHKYFIDALTTAFKALGGDAWVSREEAGHDSDEIDIEDTILNNKFSALKVDTDEGDGSSDEASDNATALSTVPQRRTKRKPGKGKKGKKGSKTKAKKKQKDTPAKLQNLEEVPLESYRIIQDEDGIMTEYLMAAYSIAKEWGDLRNYLQTIWHDVAYQGFNSAVAGTLSNLAIGMVKKSETAIFLDFPGHDSYETLMQTITRGNIEKVANNFTVALHVEGPTGVPEKLQETSIDVKEHVLINAYDDLIAFITDYQKTRSGKPTKAMLAEIGNWDPRFNVQRATREQRLKWRRSYTINWLYDLVNVFSSVVIQRIRVKGERHVLENVDWSTHGPWRQHRMIFGINEFASFVTTLAMQKPGTDIRQKILPHHVFHLQCIVDAFTVSRGWSFNLLRGHVLEQPAREFRPRRDVDEFLDRNNNKEFGYLQAVDILKQLLEEDACLNGEPTRHNALWGVLEAIQFDFINWLGESKYMYGLNMIPPSRFSNSDANGLWEYSPFLCGVGLMEGLELSYRAAMFLWEALPEPTMLIHLHNMLVQKGYIAEPVGLYASLQEVLSRGFFVDSEAPTSNFHTALSDRIRNAKFSSRSTRFDAPASAHREPGVHSMLDVQANDNFKKKSNLLLYRDAGWDLDRIPDFDLDPFSVLGLIRISQTKRVTDPATGIKRLQNTDLVRRLRDRGVSEEEIILMTNQLVAMKQADHGQLAKAQAATKAQFEKDGYNIFSNESFRRRNGKVQDTGIHLTGSDILGCVKADIHNDVCGDVPISGVNYISITMRFFMQFMQFEQQLTLLRNPLYVRVYEKERQWSRAKRMGLVTLALIEQDEECLQVMAEEFQHPRCGFMNFVYWDKLVPVSEMLKKRSKLSEDPTNVGCSVM</sequence>
<keyword evidence="2" id="KW-1185">Reference proteome</keyword>
<gene>
    <name evidence="1" type="ORF">CTRU02_203315</name>
</gene>
<comment type="caution">
    <text evidence="1">The sequence shown here is derived from an EMBL/GenBank/DDBJ whole genome shotgun (WGS) entry which is preliminary data.</text>
</comment>
<dbReference type="EMBL" id="VUJX02000002">
    <property type="protein sequence ID" value="KAL0940552.1"/>
    <property type="molecule type" value="Genomic_DNA"/>
</dbReference>
<reference evidence="1 2" key="1">
    <citation type="journal article" date="2020" name="Phytopathology">
        <title>Genome Sequence Resources of Colletotrichum truncatum, C. plurivorum, C. musicola, and C. sojae: Four Species Pathogenic to Soybean (Glycine max).</title>
        <authorList>
            <person name="Rogerio F."/>
            <person name="Boufleur T.R."/>
            <person name="Ciampi-Guillardi M."/>
            <person name="Sukno S.A."/>
            <person name="Thon M.R."/>
            <person name="Massola Junior N.S."/>
            <person name="Baroncelli R."/>
        </authorList>
    </citation>
    <scope>NUCLEOTIDE SEQUENCE [LARGE SCALE GENOMIC DNA]</scope>
    <source>
        <strain evidence="1 2">CMES1059</strain>
    </source>
</reference>
<organism evidence="1 2">
    <name type="scientific">Colletotrichum truncatum</name>
    <name type="common">Anthracnose fungus</name>
    <name type="synonym">Colletotrichum capsici</name>
    <dbReference type="NCBI Taxonomy" id="5467"/>
    <lineage>
        <taxon>Eukaryota</taxon>
        <taxon>Fungi</taxon>
        <taxon>Dikarya</taxon>
        <taxon>Ascomycota</taxon>
        <taxon>Pezizomycotina</taxon>
        <taxon>Sordariomycetes</taxon>
        <taxon>Hypocreomycetidae</taxon>
        <taxon>Glomerellales</taxon>
        <taxon>Glomerellaceae</taxon>
        <taxon>Colletotrichum</taxon>
        <taxon>Colletotrichum truncatum species complex</taxon>
    </lineage>
</organism>
<proteinExistence type="predicted"/>
<evidence type="ECO:0000313" key="2">
    <source>
        <dbReference type="Proteomes" id="UP000805649"/>
    </source>
</evidence>
<dbReference type="Proteomes" id="UP000805649">
    <property type="component" value="Unassembled WGS sequence"/>
</dbReference>